<dbReference type="Proteomes" id="UP000786693">
    <property type="component" value="Unassembled WGS sequence"/>
</dbReference>
<dbReference type="EMBL" id="BPFH01000003">
    <property type="protein sequence ID" value="GIT95273.1"/>
    <property type="molecule type" value="Genomic_DNA"/>
</dbReference>
<gene>
    <name evidence="7" type="ORF">JANAI62_18960</name>
</gene>
<dbReference type="Gene3D" id="2.40.40.10">
    <property type="entry name" value="RlpA-like domain"/>
    <property type="match status" value="2"/>
</dbReference>
<comment type="caution">
    <text evidence="7">The sequence shown here is derived from an EMBL/GenBank/DDBJ whole genome shotgun (WGS) entry which is preliminary data.</text>
</comment>
<reference evidence="7 8" key="1">
    <citation type="submission" date="2021-05" db="EMBL/GenBank/DDBJ databases">
        <title>Bacteria Genome sequencing.</title>
        <authorList>
            <person name="Takabe Y."/>
            <person name="Nakajima Y."/>
            <person name="Suzuki S."/>
            <person name="Shiozaki T."/>
        </authorList>
    </citation>
    <scope>NUCLEOTIDE SEQUENCE [LARGE SCALE GENOMIC DNA]</scope>
    <source>
        <strain evidence="7 8">AI_62</strain>
    </source>
</reference>
<evidence type="ECO:0000259" key="6">
    <source>
        <dbReference type="SMART" id="SM00925"/>
    </source>
</evidence>
<dbReference type="InterPro" id="IPR005300">
    <property type="entry name" value="MltA_B"/>
</dbReference>
<evidence type="ECO:0000256" key="1">
    <source>
        <dbReference type="ARBA" id="ARBA00001420"/>
    </source>
</evidence>
<evidence type="ECO:0000256" key="5">
    <source>
        <dbReference type="ARBA" id="ARBA00030918"/>
    </source>
</evidence>
<dbReference type="SMART" id="SM00925">
    <property type="entry name" value="MltA"/>
    <property type="match status" value="1"/>
</dbReference>
<dbReference type="EC" id="4.2.2.n1" evidence="2"/>
<keyword evidence="3" id="KW-0456">Lyase</keyword>
<dbReference type="InterPro" id="IPR036908">
    <property type="entry name" value="RlpA-like_sf"/>
</dbReference>
<accession>A0ABQ4NLH9</accession>
<keyword evidence="8" id="KW-1185">Reference proteome</keyword>
<dbReference type="InterPro" id="IPR010611">
    <property type="entry name" value="3D_dom"/>
</dbReference>
<dbReference type="InterPro" id="IPR026044">
    <property type="entry name" value="MltA"/>
</dbReference>
<comment type="catalytic activity">
    <reaction evidence="1">
        <text>Exolytic cleavage of the (1-&gt;4)-beta-glycosidic linkage between N-acetylmuramic acid (MurNAc) and N-acetylglucosamine (GlcNAc) residues in peptidoglycan, from either the reducing or the non-reducing ends of the peptidoglycan chains, with concomitant formation of a 1,6-anhydrobond in the MurNAc residue.</text>
        <dbReference type="EC" id="4.2.2.n1"/>
    </reaction>
</comment>
<feature type="domain" description="Lytic transglycosylase MltA" evidence="6">
    <location>
        <begin position="73"/>
        <end position="199"/>
    </location>
</feature>
<dbReference type="RefSeq" id="WP_220748773.1">
    <property type="nucleotide sequence ID" value="NZ_BPFH01000003.1"/>
</dbReference>
<dbReference type="CDD" id="cd14668">
    <property type="entry name" value="mlta_B"/>
    <property type="match status" value="1"/>
</dbReference>
<evidence type="ECO:0000256" key="4">
    <source>
        <dbReference type="ARBA" id="ARBA00023316"/>
    </source>
</evidence>
<organism evidence="7 8">
    <name type="scientific">Jannaschia pagri</name>
    <dbReference type="NCBI Taxonomy" id="2829797"/>
    <lineage>
        <taxon>Bacteria</taxon>
        <taxon>Pseudomonadati</taxon>
        <taxon>Pseudomonadota</taxon>
        <taxon>Alphaproteobacteria</taxon>
        <taxon>Rhodobacterales</taxon>
        <taxon>Roseobacteraceae</taxon>
        <taxon>Jannaschia</taxon>
    </lineage>
</organism>
<sequence>MAAPRATLAAPETGRLSFSDLPGWREDDLALARRVFERSSAPQSVQHARSVFETDFALGHPVSCHLTGYYEPEIEGSLHATDQFPVPLHGVPETPCTLTRAQIEGGFDGPVLAWVRDHVERFFLQVQGSGRLRLQDGTTLRLGFGAKTAHPYRSIGQVLRDRGEVPVDVTADQVKDWLRADPERGRAMMARNPSYVFFRVQNLPDTTGPIGTLGLPVTAGRSIAVDPDHIPLGTLVWLDAGGVTRLCIAQDTGSAIKGPGRVDLFMGTGAEAGHRAGALNATGRLIPLVRR</sequence>
<dbReference type="SUPFAM" id="SSF50685">
    <property type="entry name" value="Barwin-like endoglucanases"/>
    <property type="match status" value="1"/>
</dbReference>
<keyword evidence="4" id="KW-0961">Cell wall biogenesis/degradation</keyword>
<dbReference type="Pfam" id="PF03562">
    <property type="entry name" value="MltA"/>
    <property type="match status" value="2"/>
</dbReference>
<dbReference type="Pfam" id="PF06725">
    <property type="entry name" value="3D"/>
    <property type="match status" value="1"/>
</dbReference>
<evidence type="ECO:0000256" key="2">
    <source>
        <dbReference type="ARBA" id="ARBA00012587"/>
    </source>
</evidence>
<dbReference type="PANTHER" id="PTHR30124:SF0">
    <property type="entry name" value="MEMBRANE-BOUND LYTIC MUREIN TRANSGLYCOSYLASE A"/>
    <property type="match status" value="1"/>
</dbReference>
<evidence type="ECO:0000313" key="8">
    <source>
        <dbReference type="Proteomes" id="UP000786693"/>
    </source>
</evidence>
<proteinExistence type="predicted"/>
<name>A0ABQ4NLH9_9RHOB</name>
<dbReference type="CDD" id="cd14485">
    <property type="entry name" value="mltA_like_LT_A"/>
    <property type="match status" value="1"/>
</dbReference>
<dbReference type="PANTHER" id="PTHR30124">
    <property type="entry name" value="MEMBRANE-BOUND LYTIC MUREIN TRANSGLYCOSYLASE A"/>
    <property type="match status" value="1"/>
</dbReference>
<evidence type="ECO:0000313" key="7">
    <source>
        <dbReference type="EMBL" id="GIT95273.1"/>
    </source>
</evidence>
<protein>
    <recommendedName>
        <fullName evidence="2">peptidoglycan lytic exotransglycosylase</fullName>
        <ecNumber evidence="2">4.2.2.n1</ecNumber>
    </recommendedName>
    <alternativeName>
        <fullName evidence="5">Murein hydrolase A</fullName>
    </alternativeName>
</protein>
<evidence type="ECO:0000256" key="3">
    <source>
        <dbReference type="ARBA" id="ARBA00023239"/>
    </source>
</evidence>